<feature type="transmembrane region" description="Helical" evidence="6">
    <location>
        <begin position="43"/>
        <end position="69"/>
    </location>
</feature>
<evidence type="ECO:0000256" key="4">
    <source>
        <dbReference type="ARBA" id="ARBA00022989"/>
    </source>
</evidence>
<dbReference type="Pfam" id="PF00083">
    <property type="entry name" value="Sugar_tr"/>
    <property type="match status" value="1"/>
</dbReference>
<protein>
    <recommendedName>
        <fullName evidence="7">Major facilitator superfamily (MFS) profile domain-containing protein</fullName>
    </recommendedName>
</protein>
<keyword evidence="3 6" id="KW-0812">Transmembrane</keyword>
<dbReference type="InterPro" id="IPR050814">
    <property type="entry name" value="Myo-inositol_Transporter"/>
</dbReference>
<feature type="transmembrane region" description="Helical" evidence="6">
    <location>
        <begin position="294"/>
        <end position="313"/>
    </location>
</feature>
<dbReference type="Proteomes" id="UP000688137">
    <property type="component" value="Unassembled WGS sequence"/>
</dbReference>
<proteinExistence type="predicted"/>
<dbReference type="AlphaFoldDB" id="A0A8S1M542"/>
<keyword evidence="2" id="KW-0813">Transport</keyword>
<feature type="transmembrane region" description="Helical" evidence="6">
    <location>
        <begin position="360"/>
        <end position="379"/>
    </location>
</feature>
<gene>
    <name evidence="8" type="ORF">PPRIM_AZ9-3.1.T0510285</name>
</gene>
<dbReference type="GO" id="GO:0022857">
    <property type="term" value="F:transmembrane transporter activity"/>
    <property type="evidence" value="ECO:0007669"/>
    <property type="project" value="InterPro"/>
</dbReference>
<feature type="transmembrane region" description="Helical" evidence="6">
    <location>
        <begin position="333"/>
        <end position="353"/>
    </location>
</feature>
<organism evidence="8 9">
    <name type="scientific">Paramecium primaurelia</name>
    <dbReference type="NCBI Taxonomy" id="5886"/>
    <lineage>
        <taxon>Eukaryota</taxon>
        <taxon>Sar</taxon>
        <taxon>Alveolata</taxon>
        <taxon>Ciliophora</taxon>
        <taxon>Intramacronucleata</taxon>
        <taxon>Oligohymenophorea</taxon>
        <taxon>Peniculida</taxon>
        <taxon>Parameciidae</taxon>
        <taxon>Paramecium</taxon>
    </lineage>
</organism>
<sequence>MQVFPTQTKENENLNTESNQMHQFSTSIGFQSQQETEEEIKSFFHLSVIMIAIQSGNFALGYSLAYLSISFTTLFSQITLQGSEIEEQGLFSAVLSIGQIIGAVMTQPLLKYTTRNQSLLISDAFGILSILQIIPNREVILAFRFSFGVCLGISTIIMPLYLKELCPQKYYESFSVMAGFLVGGGYLFVTFLGLGYIDDSLNGSDSNYWKFIFAFPALLHFCRSFILTFLYKMDSPITLIQRDKDILAKEILRKIYQPQYIDQAFLECKLGVQKNIELGEGILSIFTKKHRTTVIIGCVLVFVYTWSGLFALFSYSSQIFSEMSKDDTTLNAIFNLIIGIVQFAPAFISKYVYGRWGKRSLLLFGLTVLILCQILIIGLSYSQELSIVVISFIVICIFSFQYVLTLEPITWSMIPEINSSEGTYFCFVTLYAWQLLVLYIFPLMLDTLAMSGSFIVFLSLTLLSTTFFYFFVKETKGLTHKEVDKIYGKD</sequence>
<keyword evidence="5 6" id="KW-0472">Membrane</keyword>
<evidence type="ECO:0000256" key="1">
    <source>
        <dbReference type="ARBA" id="ARBA00004141"/>
    </source>
</evidence>
<evidence type="ECO:0000259" key="7">
    <source>
        <dbReference type="PROSITE" id="PS50850"/>
    </source>
</evidence>
<keyword evidence="9" id="KW-1185">Reference proteome</keyword>
<evidence type="ECO:0000313" key="9">
    <source>
        <dbReference type="Proteomes" id="UP000688137"/>
    </source>
</evidence>
<feature type="transmembrane region" description="Helical" evidence="6">
    <location>
        <begin position="451"/>
        <end position="472"/>
    </location>
</feature>
<dbReference type="PANTHER" id="PTHR48020">
    <property type="entry name" value="PROTON MYO-INOSITOL COTRANSPORTER"/>
    <property type="match status" value="1"/>
</dbReference>
<comment type="subcellular location">
    <subcellularLocation>
        <location evidence="1">Membrane</location>
        <topology evidence="1">Multi-pass membrane protein</topology>
    </subcellularLocation>
</comment>
<evidence type="ECO:0000256" key="5">
    <source>
        <dbReference type="ARBA" id="ARBA00023136"/>
    </source>
</evidence>
<dbReference type="EMBL" id="CAJJDM010000051">
    <property type="protein sequence ID" value="CAD8073872.1"/>
    <property type="molecule type" value="Genomic_DNA"/>
</dbReference>
<dbReference type="InterPro" id="IPR005828">
    <property type="entry name" value="MFS_sugar_transport-like"/>
</dbReference>
<dbReference type="GO" id="GO:0016020">
    <property type="term" value="C:membrane"/>
    <property type="evidence" value="ECO:0007669"/>
    <property type="project" value="UniProtKB-SubCell"/>
</dbReference>
<comment type="caution">
    <text evidence="8">The sequence shown here is derived from an EMBL/GenBank/DDBJ whole genome shotgun (WGS) entry which is preliminary data.</text>
</comment>
<dbReference type="PANTHER" id="PTHR48020:SF12">
    <property type="entry name" value="PROTON MYO-INOSITOL COTRANSPORTER"/>
    <property type="match status" value="1"/>
</dbReference>
<name>A0A8S1M542_PARPR</name>
<evidence type="ECO:0000256" key="2">
    <source>
        <dbReference type="ARBA" id="ARBA00022448"/>
    </source>
</evidence>
<evidence type="ECO:0000313" key="8">
    <source>
        <dbReference type="EMBL" id="CAD8073872.1"/>
    </source>
</evidence>
<evidence type="ECO:0000256" key="3">
    <source>
        <dbReference type="ARBA" id="ARBA00022692"/>
    </source>
</evidence>
<evidence type="ECO:0000256" key="6">
    <source>
        <dbReference type="SAM" id="Phobius"/>
    </source>
</evidence>
<reference evidence="8" key="1">
    <citation type="submission" date="2021-01" db="EMBL/GenBank/DDBJ databases">
        <authorList>
            <consortium name="Genoscope - CEA"/>
            <person name="William W."/>
        </authorList>
    </citation>
    <scope>NUCLEOTIDE SEQUENCE</scope>
</reference>
<keyword evidence="4 6" id="KW-1133">Transmembrane helix</keyword>
<dbReference type="OMA" id="EWCEIRA"/>
<dbReference type="FunFam" id="1.20.1250.20:FF:000818">
    <property type="entry name" value="Uncharacterized protein"/>
    <property type="match status" value="1"/>
</dbReference>
<feature type="transmembrane region" description="Helical" evidence="6">
    <location>
        <begin position="89"/>
        <end position="106"/>
    </location>
</feature>
<accession>A0A8S1M542</accession>
<feature type="domain" description="Major facilitator superfamily (MFS) profile" evidence="7">
    <location>
        <begin position="49"/>
        <end position="476"/>
    </location>
</feature>
<dbReference type="PROSITE" id="PS50850">
    <property type="entry name" value="MFS"/>
    <property type="match status" value="1"/>
</dbReference>
<feature type="transmembrane region" description="Helical" evidence="6">
    <location>
        <begin position="174"/>
        <end position="197"/>
    </location>
</feature>
<feature type="transmembrane region" description="Helical" evidence="6">
    <location>
        <begin position="385"/>
        <end position="404"/>
    </location>
</feature>
<feature type="transmembrane region" description="Helical" evidence="6">
    <location>
        <begin position="141"/>
        <end position="162"/>
    </location>
</feature>
<dbReference type="InterPro" id="IPR020846">
    <property type="entry name" value="MFS_dom"/>
</dbReference>
<feature type="transmembrane region" description="Helical" evidence="6">
    <location>
        <begin position="424"/>
        <end position="445"/>
    </location>
</feature>
<feature type="transmembrane region" description="Helical" evidence="6">
    <location>
        <begin position="209"/>
        <end position="231"/>
    </location>
</feature>
<feature type="transmembrane region" description="Helical" evidence="6">
    <location>
        <begin position="118"/>
        <end position="135"/>
    </location>
</feature>